<dbReference type="EMBL" id="AP018227">
    <property type="protein sequence ID" value="BAY81128.1"/>
    <property type="molecule type" value="Genomic_DNA"/>
</dbReference>
<dbReference type="AlphaFoldDB" id="A0A1Z4LJ64"/>
<evidence type="ECO:0000313" key="2">
    <source>
        <dbReference type="Proteomes" id="UP000218418"/>
    </source>
</evidence>
<sequence length="72" mass="7921">MEREEIAADLYSAVFWGANLDGANLSRANMESVWLDGVKLTNVNLTVAINFWIDGGAIFDNTIMPDGTIRTD</sequence>
<reference evidence="1 2" key="1">
    <citation type="submission" date="2017-06" db="EMBL/GenBank/DDBJ databases">
        <title>Genome sequencing of cyanobaciteial culture collection at National Institute for Environmental Studies (NIES).</title>
        <authorList>
            <person name="Hirose Y."/>
            <person name="Shimura Y."/>
            <person name="Fujisawa T."/>
            <person name="Nakamura Y."/>
            <person name="Kawachi M."/>
        </authorList>
    </citation>
    <scope>NUCLEOTIDE SEQUENCE [LARGE SCALE GENOMIC DNA]</scope>
    <source>
        <strain evidence="1 2">NIES-267</strain>
    </source>
</reference>
<dbReference type="Gene3D" id="2.160.20.80">
    <property type="entry name" value="E3 ubiquitin-protein ligase SopA"/>
    <property type="match status" value="1"/>
</dbReference>
<evidence type="ECO:0000313" key="1">
    <source>
        <dbReference type="EMBL" id="BAY81128.1"/>
    </source>
</evidence>
<accession>A0A1Z4LJ64</accession>
<proteinExistence type="predicted"/>
<dbReference type="OrthoDB" id="421369at2"/>
<organism evidence="1 2">
    <name type="scientific">Calothrix parasitica NIES-267</name>
    <dbReference type="NCBI Taxonomy" id="1973488"/>
    <lineage>
        <taxon>Bacteria</taxon>
        <taxon>Bacillati</taxon>
        <taxon>Cyanobacteriota</taxon>
        <taxon>Cyanophyceae</taxon>
        <taxon>Nostocales</taxon>
        <taxon>Calotrichaceae</taxon>
        <taxon>Calothrix</taxon>
    </lineage>
</organism>
<protein>
    <submittedName>
        <fullName evidence="1">Pentapeptide repeat family protein</fullName>
    </submittedName>
</protein>
<keyword evidence="2" id="KW-1185">Reference proteome</keyword>
<name>A0A1Z4LJ64_9CYAN</name>
<dbReference type="InterPro" id="IPR001646">
    <property type="entry name" value="5peptide_repeat"/>
</dbReference>
<dbReference type="Proteomes" id="UP000218418">
    <property type="component" value="Chromosome"/>
</dbReference>
<dbReference type="Pfam" id="PF00805">
    <property type="entry name" value="Pentapeptide"/>
    <property type="match status" value="1"/>
</dbReference>
<gene>
    <name evidence="1" type="ORF">NIES267_06030</name>
</gene>
<dbReference type="SUPFAM" id="SSF141571">
    <property type="entry name" value="Pentapeptide repeat-like"/>
    <property type="match status" value="1"/>
</dbReference>